<evidence type="ECO:0000313" key="1">
    <source>
        <dbReference type="EMBL" id="SKC73606.1"/>
    </source>
</evidence>
<protein>
    <submittedName>
        <fullName evidence="1">Uncharacterized protein</fullName>
    </submittedName>
</protein>
<accession>A0A1T5LC37</accession>
<dbReference type="EMBL" id="FUZU01000002">
    <property type="protein sequence ID" value="SKC73606.1"/>
    <property type="molecule type" value="Genomic_DNA"/>
</dbReference>
<organism evidence="1 2">
    <name type="scientific">Ohtaekwangia koreensis</name>
    <dbReference type="NCBI Taxonomy" id="688867"/>
    <lineage>
        <taxon>Bacteria</taxon>
        <taxon>Pseudomonadati</taxon>
        <taxon>Bacteroidota</taxon>
        <taxon>Cytophagia</taxon>
        <taxon>Cytophagales</taxon>
        <taxon>Fulvivirgaceae</taxon>
        <taxon>Ohtaekwangia</taxon>
    </lineage>
</organism>
<dbReference type="STRING" id="688867.SAMN05660236_2953"/>
<name>A0A1T5LC37_9BACT</name>
<proteinExistence type="predicted"/>
<evidence type="ECO:0000313" key="2">
    <source>
        <dbReference type="Proteomes" id="UP000190961"/>
    </source>
</evidence>
<dbReference type="AlphaFoldDB" id="A0A1T5LC37"/>
<dbReference type="Proteomes" id="UP000190961">
    <property type="component" value="Unassembled WGS sequence"/>
</dbReference>
<keyword evidence="2" id="KW-1185">Reference proteome</keyword>
<dbReference type="RefSeq" id="WP_079687523.1">
    <property type="nucleotide sequence ID" value="NZ_FUZU01000002.1"/>
</dbReference>
<dbReference type="OrthoDB" id="4552017at2"/>
<gene>
    <name evidence="1" type="ORF">SAMN05660236_2953</name>
</gene>
<reference evidence="1 2" key="1">
    <citation type="submission" date="2017-02" db="EMBL/GenBank/DDBJ databases">
        <authorList>
            <person name="Peterson S.W."/>
        </authorList>
    </citation>
    <scope>NUCLEOTIDE SEQUENCE [LARGE SCALE GENOMIC DNA]</scope>
    <source>
        <strain evidence="1 2">DSM 25262</strain>
    </source>
</reference>
<sequence>MGYYLQAFIGRDEDLKIIEKSFEHANVIALVDHIALLPLTEELYNEINNYQKSESIDTFEFLTTETERQILQIIQHKMIAYVEAEYFGGMGNQCGIIWRDGKRIFKKLAEQDVINIILNQFGIKRSKSLDEFDIVGLGRYRNTKDWNTL</sequence>